<dbReference type="Proteomes" id="UP000315496">
    <property type="component" value="Chromosome 1"/>
</dbReference>
<accession>A0A4Z1SXM6</accession>
<dbReference type="EMBL" id="VDLU01000001">
    <property type="protein sequence ID" value="TNJ30522.1"/>
    <property type="molecule type" value="Genomic_DNA"/>
</dbReference>
<sequence length="154" mass="17134">MRFPSVSEVLVGVIGPSQQVHTLFPGKGDCLGHWLVSAVREEAVYRAHYLTYTEEHLRAYARLRFDSAMVYILFYTEGISRTLGALTPKPAVIICTSIEEETLRASEEYHAYTNGESIKVLFARQEALAKDPVGLIIDFATSSGVTFPTHPFHG</sequence>
<dbReference type="VEuPathDB" id="GiardiaDB:GMRT_13113"/>
<gene>
    <name evidence="1" type="ORF">GMRT_13113</name>
</gene>
<protein>
    <submittedName>
        <fullName evidence="1">Uncharacterized protein</fullName>
    </submittedName>
</protein>
<keyword evidence="2" id="KW-1185">Reference proteome</keyword>
<organism evidence="1 2">
    <name type="scientific">Giardia muris</name>
    <dbReference type="NCBI Taxonomy" id="5742"/>
    <lineage>
        <taxon>Eukaryota</taxon>
        <taxon>Metamonada</taxon>
        <taxon>Diplomonadida</taxon>
        <taxon>Hexamitidae</taxon>
        <taxon>Giardiinae</taxon>
        <taxon>Giardia</taxon>
    </lineage>
</organism>
<reference evidence="1 2" key="1">
    <citation type="submission" date="2019-05" db="EMBL/GenBank/DDBJ databases">
        <title>The compact genome of Giardia muris reveals important steps in the evolution of intestinal protozoan parasites.</title>
        <authorList>
            <person name="Xu F."/>
            <person name="Jimenez-Gonzalez A."/>
            <person name="Einarsson E."/>
            <person name="Astvaldsson A."/>
            <person name="Peirasmaki D."/>
            <person name="Eckmann L."/>
            <person name="Andersson J.O."/>
            <person name="Svard S.G."/>
            <person name="Jerlstrom-Hultqvist J."/>
        </authorList>
    </citation>
    <scope>NUCLEOTIDE SEQUENCE [LARGE SCALE GENOMIC DNA]</scope>
    <source>
        <strain evidence="1 2">Roberts-Thomson</strain>
    </source>
</reference>
<evidence type="ECO:0000313" key="2">
    <source>
        <dbReference type="Proteomes" id="UP000315496"/>
    </source>
</evidence>
<proteinExistence type="predicted"/>
<evidence type="ECO:0000313" key="1">
    <source>
        <dbReference type="EMBL" id="TNJ30522.1"/>
    </source>
</evidence>
<comment type="caution">
    <text evidence="1">The sequence shown here is derived from an EMBL/GenBank/DDBJ whole genome shotgun (WGS) entry which is preliminary data.</text>
</comment>
<name>A0A4Z1SXM6_GIAMU</name>
<dbReference type="AlphaFoldDB" id="A0A4Z1SXM6"/>